<comment type="caution">
    <text evidence="2">The sequence shown here is derived from an EMBL/GenBank/DDBJ whole genome shotgun (WGS) entry which is preliminary data.</text>
</comment>
<dbReference type="Proteomes" id="UP000614239">
    <property type="component" value="Unassembled WGS sequence"/>
</dbReference>
<evidence type="ECO:0000256" key="1">
    <source>
        <dbReference type="SAM" id="MobiDB-lite"/>
    </source>
</evidence>
<reference evidence="2" key="1">
    <citation type="journal article" date="2014" name="Int. J. Syst. Evol. Microbiol.">
        <title>Complete genome sequence of Corynebacterium casei LMG S-19264T (=DSM 44701T), isolated from a smear-ripened cheese.</title>
        <authorList>
            <consortium name="US DOE Joint Genome Institute (JGI-PGF)"/>
            <person name="Walter F."/>
            <person name="Albersmeier A."/>
            <person name="Kalinowski J."/>
            <person name="Ruckert C."/>
        </authorList>
    </citation>
    <scope>NUCLEOTIDE SEQUENCE</scope>
    <source>
        <strain evidence="2">CGMCC 4.7372</strain>
    </source>
</reference>
<keyword evidence="3" id="KW-1185">Reference proteome</keyword>
<feature type="region of interest" description="Disordered" evidence="1">
    <location>
        <begin position="1"/>
        <end position="82"/>
    </location>
</feature>
<reference evidence="2" key="2">
    <citation type="submission" date="2020-09" db="EMBL/GenBank/DDBJ databases">
        <authorList>
            <person name="Sun Q."/>
            <person name="Zhou Y."/>
        </authorList>
    </citation>
    <scope>NUCLEOTIDE SEQUENCE</scope>
    <source>
        <strain evidence="2">CGMCC 4.7372</strain>
    </source>
</reference>
<feature type="compositionally biased region" description="Basic and acidic residues" evidence="1">
    <location>
        <begin position="69"/>
        <end position="82"/>
    </location>
</feature>
<name>A0A8H9H8R2_9ACTO</name>
<dbReference type="EMBL" id="BMNJ01000003">
    <property type="protein sequence ID" value="GGO98133.1"/>
    <property type="molecule type" value="Genomic_DNA"/>
</dbReference>
<protein>
    <submittedName>
        <fullName evidence="2">Uncharacterized protein</fullName>
    </submittedName>
</protein>
<proteinExistence type="predicted"/>
<dbReference type="AlphaFoldDB" id="A0A8H9H8R2"/>
<evidence type="ECO:0000313" key="3">
    <source>
        <dbReference type="Proteomes" id="UP000614239"/>
    </source>
</evidence>
<accession>A0A8H9H8R2</accession>
<organism evidence="2 3">
    <name type="scientific">Actinomyces gaoshouyii</name>
    <dbReference type="NCBI Taxonomy" id="1960083"/>
    <lineage>
        <taxon>Bacteria</taxon>
        <taxon>Bacillati</taxon>
        <taxon>Actinomycetota</taxon>
        <taxon>Actinomycetes</taxon>
        <taxon>Actinomycetales</taxon>
        <taxon>Actinomycetaceae</taxon>
        <taxon>Actinomyces</taxon>
    </lineage>
</organism>
<sequence>MPGGTVMMPEESRAAAAPWTLPGDALPAFSNGSGRSDEIGARAARSGARARRGPDADEPEGAAWTIAPRSDRRRTVVGPREA</sequence>
<evidence type="ECO:0000313" key="2">
    <source>
        <dbReference type="EMBL" id="GGO98133.1"/>
    </source>
</evidence>
<gene>
    <name evidence="2" type="ORF">GCM10011612_12350</name>
</gene>